<evidence type="ECO:0000256" key="4">
    <source>
        <dbReference type="ARBA" id="ARBA00023163"/>
    </source>
</evidence>
<evidence type="ECO:0000256" key="2">
    <source>
        <dbReference type="ARBA" id="ARBA00023015"/>
    </source>
</evidence>
<keyword evidence="7" id="KW-1185">Reference proteome</keyword>
<dbReference type="PANTHER" id="PTHR46796">
    <property type="entry name" value="HTH-TYPE TRANSCRIPTIONAL ACTIVATOR RHAS-RELATED"/>
    <property type="match status" value="1"/>
</dbReference>
<gene>
    <name evidence="6" type="ORF">ACFSUF_01690</name>
</gene>
<proteinExistence type="predicted"/>
<dbReference type="PROSITE" id="PS01124">
    <property type="entry name" value="HTH_ARAC_FAMILY_2"/>
    <property type="match status" value="1"/>
</dbReference>
<dbReference type="PANTHER" id="PTHR46796:SF13">
    <property type="entry name" value="HTH-TYPE TRANSCRIPTIONAL ACTIVATOR RHAS"/>
    <property type="match status" value="1"/>
</dbReference>
<keyword evidence="1" id="KW-0963">Cytoplasm</keyword>
<keyword evidence="2" id="KW-0805">Transcription regulation</keyword>
<dbReference type="SMART" id="SM00342">
    <property type="entry name" value="HTH_ARAC"/>
    <property type="match status" value="1"/>
</dbReference>
<dbReference type="InterPro" id="IPR050204">
    <property type="entry name" value="AraC_XylS_family_regulators"/>
</dbReference>
<comment type="caution">
    <text evidence="6">The sequence shown here is derived from an EMBL/GenBank/DDBJ whole genome shotgun (WGS) entry which is preliminary data.</text>
</comment>
<dbReference type="InterPro" id="IPR037923">
    <property type="entry name" value="HTH-like"/>
</dbReference>
<organism evidence="6 7">
    <name type="scientific">Paenibacillus gansuensis</name>
    <dbReference type="NCBI Taxonomy" id="306542"/>
    <lineage>
        <taxon>Bacteria</taxon>
        <taxon>Bacillati</taxon>
        <taxon>Bacillota</taxon>
        <taxon>Bacilli</taxon>
        <taxon>Bacillales</taxon>
        <taxon>Paenibacillaceae</taxon>
        <taxon>Paenibacillus</taxon>
    </lineage>
</organism>
<dbReference type="InterPro" id="IPR009057">
    <property type="entry name" value="Homeodomain-like_sf"/>
</dbReference>
<evidence type="ECO:0000313" key="7">
    <source>
        <dbReference type="Proteomes" id="UP001597541"/>
    </source>
</evidence>
<dbReference type="Gene3D" id="2.60.120.10">
    <property type="entry name" value="Jelly Rolls"/>
    <property type="match status" value="1"/>
</dbReference>
<evidence type="ECO:0000256" key="1">
    <source>
        <dbReference type="ARBA" id="ARBA00022490"/>
    </source>
</evidence>
<dbReference type="EMBL" id="JBHUME010000002">
    <property type="protein sequence ID" value="MFD2611133.1"/>
    <property type="molecule type" value="Genomic_DNA"/>
</dbReference>
<dbReference type="Pfam" id="PF12833">
    <property type="entry name" value="HTH_18"/>
    <property type="match status" value="1"/>
</dbReference>
<accession>A0ABW5P883</accession>
<dbReference type="InterPro" id="IPR018060">
    <property type="entry name" value="HTH_AraC"/>
</dbReference>
<dbReference type="Proteomes" id="UP001597541">
    <property type="component" value="Unassembled WGS sequence"/>
</dbReference>
<dbReference type="Pfam" id="PF02311">
    <property type="entry name" value="AraC_binding"/>
    <property type="match status" value="1"/>
</dbReference>
<dbReference type="InterPro" id="IPR014710">
    <property type="entry name" value="RmlC-like_jellyroll"/>
</dbReference>
<protein>
    <submittedName>
        <fullName evidence="6">AraC family transcriptional regulator</fullName>
    </submittedName>
</protein>
<dbReference type="InterPro" id="IPR003313">
    <property type="entry name" value="AraC-bd"/>
</dbReference>
<dbReference type="InterPro" id="IPR020449">
    <property type="entry name" value="Tscrpt_reg_AraC-type_HTH"/>
</dbReference>
<dbReference type="SUPFAM" id="SSF46689">
    <property type="entry name" value="Homeodomain-like"/>
    <property type="match status" value="2"/>
</dbReference>
<evidence type="ECO:0000256" key="3">
    <source>
        <dbReference type="ARBA" id="ARBA00023125"/>
    </source>
</evidence>
<keyword evidence="4" id="KW-0804">Transcription</keyword>
<evidence type="ECO:0000259" key="5">
    <source>
        <dbReference type="PROSITE" id="PS01124"/>
    </source>
</evidence>
<sequence>MTGMKELGSLPDVRMTLHLMGLHVRSVSRGWTYPSHEHTLFEIHWVMEGEMTMVVDGKPYPQKAGDLLIIRPGMTHSCIESGPHGFTYFCVHFSMDDHAFAAELLRQREVYFPSDSALTPAIVPALASLCELSKNPASSPSSVLQRMRLHAAMFELFGALGEQLLQTRQPETGSTAGELAEQIAWHMEQAVRETLFHNDAHEERTTLHWIALSLGISPSRLNRTFRKAFGKPPRQYLTELVTEEAKRLLLQTPMPIDQIGLMLGYRTTAHFSRQFKRWVGVAPSVFRGQGRSTVETLDAVIRQ</sequence>
<evidence type="ECO:0000313" key="6">
    <source>
        <dbReference type="EMBL" id="MFD2611133.1"/>
    </source>
</evidence>
<dbReference type="SUPFAM" id="SSF51215">
    <property type="entry name" value="Regulatory protein AraC"/>
    <property type="match status" value="1"/>
</dbReference>
<feature type="domain" description="HTH araC/xylS-type" evidence="5">
    <location>
        <begin position="189"/>
        <end position="289"/>
    </location>
</feature>
<dbReference type="RefSeq" id="WP_377599475.1">
    <property type="nucleotide sequence ID" value="NZ_JBHUME010000002.1"/>
</dbReference>
<name>A0ABW5P883_9BACL</name>
<dbReference type="PRINTS" id="PR00032">
    <property type="entry name" value="HTHARAC"/>
</dbReference>
<dbReference type="Gene3D" id="1.10.10.60">
    <property type="entry name" value="Homeodomain-like"/>
    <property type="match status" value="2"/>
</dbReference>
<keyword evidence="3" id="KW-0238">DNA-binding</keyword>
<reference evidence="7" key="1">
    <citation type="journal article" date="2019" name="Int. J. Syst. Evol. Microbiol.">
        <title>The Global Catalogue of Microorganisms (GCM) 10K type strain sequencing project: providing services to taxonomists for standard genome sequencing and annotation.</title>
        <authorList>
            <consortium name="The Broad Institute Genomics Platform"/>
            <consortium name="The Broad Institute Genome Sequencing Center for Infectious Disease"/>
            <person name="Wu L."/>
            <person name="Ma J."/>
        </authorList>
    </citation>
    <scope>NUCLEOTIDE SEQUENCE [LARGE SCALE GENOMIC DNA]</scope>
    <source>
        <strain evidence="7">KCTC 3950</strain>
    </source>
</reference>